<gene>
    <name evidence="2" type="ORF">A3Q41_01661</name>
</gene>
<reference evidence="2 3" key="1">
    <citation type="journal article" date="2016" name="Genome Announc.">
        <title>Complete Genome and Plasmid Sequences for Rhodococcus fascians D188 and Draft Sequences for Rhodococcus Isolates PBTS 1 and PBTS 2.</title>
        <authorList>
            <person name="Stamler R.A."/>
            <person name="Vereecke D."/>
            <person name="Zhang Y."/>
            <person name="Schilkey F."/>
            <person name="Devitt N."/>
            <person name="Randall J.J."/>
        </authorList>
    </citation>
    <scope>NUCLEOTIDE SEQUENCE [LARGE SCALE GENOMIC DNA]</scope>
    <source>
        <strain evidence="2 3">PBTS2</strain>
    </source>
</reference>
<keyword evidence="1" id="KW-0472">Membrane</keyword>
<dbReference type="Proteomes" id="UP000076038">
    <property type="component" value="Chromosome"/>
</dbReference>
<dbReference type="RefSeq" id="WP_228139320.1">
    <property type="nucleotide sequence ID" value="NZ_CP015220.1"/>
</dbReference>
<keyword evidence="3" id="KW-1185">Reference proteome</keyword>
<protein>
    <recommendedName>
        <fullName evidence="4">DUF1109 domain-containing protein</fullName>
    </recommendedName>
</protein>
<evidence type="ECO:0000313" key="3">
    <source>
        <dbReference type="Proteomes" id="UP000076038"/>
    </source>
</evidence>
<keyword evidence="1" id="KW-1133">Transmembrane helix</keyword>
<keyword evidence="1" id="KW-0812">Transmembrane</keyword>
<dbReference type="KEGG" id="rhs:A3Q41_01661"/>
<dbReference type="AlphaFoldDB" id="A0A143QIH2"/>
<organism evidence="2 3">
    <name type="scientific">Rhodococcoides fascians</name>
    <name type="common">Rhodococcus fascians</name>
    <dbReference type="NCBI Taxonomy" id="1828"/>
    <lineage>
        <taxon>Bacteria</taxon>
        <taxon>Bacillati</taxon>
        <taxon>Actinomycetota</taxon>
        <taxon>Actinomycetes</taxon>
        <taxon>Mycobacteriales</taxon>
        <taxon>Nocardiaceae</taxon>
        <taxon>Rhodococcoides</taxon>
    </lineage>
</organism>
<proteinExistence type="predicted"/>
<evidence type="ECO:0000313" key="2">
    <source>
        <dbReference type="EMBL" id="AMY22965.1"/>
    </source>
</evidence>
<name>A0A143QIH2_RHOFA</name>
<accession>A0A143QIH2</accession>
<evidence type="ECO:0008006" key="4">
    <source>
        <dbReference type="Google" id="ProtNLM"/>
    </source>
</evidence>
<feature type="transmembrane region" description="Helical" evidence="1">
    <location>
        <begin position="43"/>
        <end position="63"/>
    </location>
</feature>
<feature type="transmembrane region" description="Helical" evidence="1">
    <location>
        <begin position="75"/>
        <end position="95"/>
    </location>
</feature>
<reference evidence="3" key="2">
    <citation type="submission" date="2016-04" db="EMBL/GenBank/DDBJ databases">
        <title>Complete Genome and Plasmid Sequences for Rhodococcus fascians D188 and Draft Sequences for Rhodococcus spp. Isolates PBTS 1 and PBTS 2.</title>
        <authorList>
            <person name="Stamer R."/>
            <person name="Vereecke D."/>
            <person name="Zhang Y."/>
            <person name="Schilkey F."/>
            <person name="Devitt N."/>
            <person name="Randall J."/>
        </authorList>
    </citation>
    <scope>NUCLEOTIDE SEQUENCE [LARGE SCALE GENOMIC DNA]</scope>
    <source>
        <strain evidence="3">PBTS2</strain>
    </source>
</reference>
<evidence type="ECO:0000256" key="1">
    <source>
        <dbReference type="SAM" id="Phobius"/>
    </source>
</evidence>
<dbReference type="EMBL" id="CP015220">
    <property type="protein sequence ID" value="AMY22965.1"/>
    <property type="molecule type" value="Genomic_DNA"/>
</dbReference>
<sequence>MWDPERGCHLRRVGNTTIIERLKNRLIESANAPRKAAKPPGPILLVLTTIAAVTWVCVSRNWWPSPYGQFAWFDPLLAGASSILVLLIVGLIWAIRTLHVVGQDRRWSWWIAPAPVVVGLAAAVLVLLPPDNMLDHRDEFEAVARELSAQPSSSREHIEIGPFDISSARATSGGEVYFTEDGGFSLMSSSGWAYAPGGPPVGFDDFTATHLDGPWYEFSAIWRD</sequence>
<dbReference type="PATRIC" id="fig|1653479.3.peg.1682"/>
<feature type="transmembrane region" description="Helical" evidence="1">
    <location>
        <begin position="107"/>
        <end position="128"/>
    </location>
</feature>